<evidence type="ECO:0000256" key="6">
    <source>
        <dbReference type="SAM" id="MobiDB-lite"/>
    </source>
</evidence>
<dbReference type="GO" id="GO:0007165">
    <property type="term" value="P:signal transduction"/>
    <property type="evidence" value="ECO:0007669"/>
    <property type="project" value="TreeGrafter"/>
</dbReference>
<keyword evidence="2 5" id="KW-0645">Protease</keyword>
<dbReference type="GO" id="GO:0030288">
    <property type="term" value="C:outer membrane-bounded periplasmic space"/>
    <property type="evidence" value="ECO:0007669"/>
    <property type="project" value="TreeGrafter"/>
</dbReference>
<dbReference type="InterPro" id="IPR055210">
    <property type="entry name" value="CtpA/B_N"/>
</dbReference>
<dbReference type="InterPro" id="IPR001478">
    <property type="entry name" value="PDZ"/>
</dbReference>
<dbReference type="PROSITE" id="PS50106">
    <property type="entry name" value="PDZ"/>
    <property type="match status" value="1"/>
</dbReference>
<dbReference type="Gene3D" id="2.30.42.10">
    <property type="match status" value="1"/>
</dbReference>
<evidence type="ECO:0000259" key="7">
    <source>
        <dbReference type="PROSITE" id="PS50106"/>
    </source>
</evidence>
<evidence type="ECO:0000256" key="2">
    <source>
        <dbReference type="ARBA" id="ARBA00022670"/>
    </source>
</evidence>
<reference evidence="8 9" key="1">
    <citation type="submission" date="2018-02" db="EMBL/GenBank/DDBJ databases">
        <title>Genomic Encyclopedia of Archaeal and Bacterial Type Strains, Phase II (KMG-II): from individual species to whole genera.</title>
        <authorList>
            <person name="Goeker M."/>
        </authorList>
    </citation>
    <scope>NUCLEOTIDE SEQUENCE [LARGE SCALE GENOMIC DNA]</scope>
    <source>
        <strain evidence="8 9">DSM 18921</strain>
    </source>
</reference>
<name>A0A2S8RYY3_9RHOB</name>
<dbReference type="AlphaFoldDB" id="A0A2S8RYY3"/>
<dbReference type="SUPFAM" id="SSF50156">
    <property type="entry name" value="PDZ domain-like"/>
    <property type="match status" value="1"/>
</dbReference>
<proteinExistence type="inferred from homology"/>
<dbReference type="EMBL" id="PVEP01000013">
    <property type="protein sequence ID" value="PQV53714.1"/>
    <property type="molecule type" value="Genomic_DNA"/>
</dbReference>
<dbReference type="PANTHER" id="PTHR32060">
    <property type="entry name" value="TAIL-SPECIFIC PROTEASE"/>
    <property type="match status" value="1"/>
</dbReference>
<dbReference type="CDD" id="cd07560">
    <property type="entry name" value="Peptidase_S41_CPP"/>
    <property type="match status" value="1"/>
</dbReference>
<dbReference type="PANTHER" id="PTHR32060:SF30">
    <property type="entry name" value="CARBOXY-TERMINAL PROCESSING PROTEASE CTPA"/>
    <property type="match status" value="1"/>
</dbReference>
<dbReference type="InterPro" id="IPR004447">
    <property type="entry name" value="Peptidase_S41A"/>
</dbReference>
<dbReference type="FunFam" id="3.90.226.10:FF:000029">
    <property type="entry name" value="Peptidase, S41 family"/>
    <property type="match status" value="1"/>
</dbReference>
<dbReference type="NCBIfam" id="TIGR00225">
    <property type="entry name" value="prc"/>
    <property type="match status" value="1"/>
</dbReference>
<comment type="similarity">
    <text evidence="1 5">Belongs to the peptidase S41A family.</text>
</comment>
<comment type="caution">
    <text evidence="8">The sequence shown here is derived from an EMBL/GenBank/DDBJ whole genome shotgun (WGS) entry which is preliminary data.</text>
</comment>
<evidence type="ECO:0000256" key="5">
    <source>
        <dbReference type="RuleBase" id="RU004404"/>
    </source>
</evidence>
<evidence type="ECO:0000256" key="3">
    <source>
        <dbReference type="ARBA" id="ARBA00022801"/>
    </source>
</evidence>
<protein>
    <submittedName>
        <fullName evidence="8">Carboxyl-terminal processing protease</fullName>
    </submittedName>
</protein>
<accession>A0A2S8RYY3</accession>
<dbReference type="Gene3D" id="3.90.226.10">
    <property type="entry name" value="2-enoyl-CoA Hydratase, Chain A, domain 1"/>
    <property type="match status" value="1"/>
</dbReference>
<evidence type="ECO:0000256" key="1">
    <source>
        <dbReference type="ARBA" id="ARBA00009179"/>
    </source>
</evidence>
<evidence type="ECO:0000313" key="8">
    <source>
        <dbReference type="EMBL" id="PQV53714.1"/>
    </source>
</evidence>
<dbReference type="GO" id="GO:0004175">
    <property type="term" value="F:endopeptidase activity"/>
    <property type="evidence" value="ECO:0007669"/>
    <property type="project" value="TreeGrafter"/>
</dbReference>
<dbReference type="GO" id="GO:0008236">
    <property type="term" value="F:serine-type peptidase activity"/>
    <property type="evidence" value="ECO:0007669"/>
    <property type="project" value="UniProtKB-KW"/>
</dbReference>
<dbReference type="InterPro" id="IPR029045">
    <property type="entry name" value="ClpP/crotonase-like_dom_sf"/>
</dbReference>
<dbReference type="Pfam" id="PF17820">
    <property type="entry name" value="PDZ_6"/>
    <property type="match status" value="1"/>
</dbReference>
<dbReference type="Proteomes" id="UP000238338">
    <property type="component" value="Unassembled WGS sequence"/>
</dbReference>
<dbReference type="SMART" id="SM00228">
    <property type="entry name" value="PDZ"/>
    <property type="match status" value="1"/>
</dbReference>
<evidence type="ECO:0000313" key="9">
    <source>
        <dbReference type="Proteomes" id="UP000238338"/>
    </source>
</evidence>
<feature type="compositionally biased region" description="Basic and acidic residues" evidence="6">
    <location>
        <begin position="404"/>
        <end position="422"/>
    </location>
</feature>
<dbReference type="FunFam" id="2.30.42.10:FF:000063">
    <property type="entry name" value="Peptidase, S41 family"/>
    <property type="match status" value="1"/>
</dbReference>
<keyword evidence="4 5" id="KW-0720">Serine protease</keyword>
<dbReference type="SUPFAM" id="SSF52096">
    <property type="entry name" value="ClpP/crotonase"/>
    <property type="match status" value="1"/>
</dbReference>
<keyword evidence="9" id="KW-1185">Reference proteome</keyword>
<feature type="region of interest" description="Disordered" evidence="6">
    <location>
        <begin position="369"/>
        <end position="422"/>
    </location>
</feature>
<feature type="domain" description="PDZ" evidence="7">
    <location>
        <begin position="88"/>
        <end position="156"/>
    </location>
</feature>
<dbReference type="OrthoDB" id="9812068at2"/>
<dbReference type="GO" id="GO:0006508">
    <property type="term" value="P:proteolysis"/>
    <property type="evidence" value="ECO:0007669"/>
    <property type="project" value="UniProtKB-KW"/>
</dbReference>
<dbReference type="Gene3D" id="3.30.750.44">
    <property type="match status" value="1"/>
</dbReference>
<dbReference type="SMART" id="SM00245">
    <property type="entry name" value="TSPc"/>
    <property type="match status" value="1"/>
</dbReference>
<dbReference type="RefSeq" id="WP_105516436.1">
    <property type="nucleotide sequence ID" value="NZ_PVEP01000013.1"/>
</dbReference>
<keyword evidence="3 5" id="KW-0378">Hydrolase</keyword>
<organism evidence="8 9">
    <name type="scientific">Albidovulum denitrificans</name>
    <dbReference type="NCBI Taxonomy" id="404881"/>
    <lineage>
        <taxon>Bacteria</taxon>
        <taxon>Pseudomonadati</taxon>
        <taxon>Pseudomonadota</taxon>
        <taxon>Alphaproteobacteria</taxon>
        <taxon>Rhodobacterales</taxon>
        <taxon>Paracoccaceae</taxon>
        <taxon>Albidovulum</taxon>
    </lineage>
</organism>
<dbReference type="Pfam" id="PF03572">
    <property type="entry name" value="Peptidase_S41"/>
    <property type="match status" value="1"/>
</dbReference>
<dbReference type="CDD" id="cd06782">
    <property type="entry name" value="cpPDZ_CPP-like"/>
    <property type="match status" value="1"/>
</dbReference>
<dbReference type="InterPro" id="IPR041489">
    <property type="entry name" value="PDZ_6"/>
</dbReference>
<gene>
    <name evidence="8" type="ORF">LX70_03899</name>
</gene>
<dbReference type="InterPro" id="IPR005151">
    <property type="entry name" value="Tail-specific_protease"/>
</dbReference>
<evidence type="ECO:0000256" key="4">
    <source>
        <dbReference type="ARBA" id="ARBA00022825"/>
    </source>
</evidence>
<sequence length="455" mass="48594">MKKFAMAALGGTVAGVLLTTQIAGPLLAEEAKKGGSVYEQLDLFGDIFERIRSQYVEPVDEGKMIEAAINGMLTSLDPHSSYMSADAFADMRVQTRGEFGGLGIEVTQQDGFIKVVSPIDGTPADKAGIKAGDFITHVDGESVLGLTLDQAVDKMRGPVGSEIVVTIGREGTDEPFDVSIIRDTIKLTAAKSRVEGHSVVLRVTTFNDQTYDNLESSMKKAIEDAGGMDKINGFVLDLRNNPGGLLTQAIAVSDAFLDKGEIVSTRGRNPQDSERFNAETGDLAQGKPMVVLINGGSASASEIVTGALQDHHRAIVVGTKSFGKGSVQTVIPLRGEGAMRLTTARYYTPSGRSIQSLGISPDIVVEQPEVKPEDKAEDEAASAAKRMRSEADLRGAISNDSMTEDEKKVLEEEQQKAEEAAKLRSEDYQLAYAIDILKGLSAIQPDAAELQAAKQ</sequence>
<dbReference type="InterPro" id="IPR036034">
    <property type="entry name" value="PDZ_sf"/>
</dbReference>
<dbReference type="Pfam" id="PF22694">
    <property type="entry name" value="CtpB_N-like"/>
    <property type="match status" value="1"/>
</dbReference>